<feature type="transmembrane region" description="Helical" evidence="6">
    <location>
        <begin position="15"/>
        <end position="37"/>
    </location>
</feature>
<dbReference type="AlphaFoldDB" id="A0A9P4SKH2"/>
<keyword evidence="4 6" id="KW-0472">Membrane</keyword>
<evidence type="ECO:0000256" key="4">
    <source>
        <dbReference type="ARBA" id="ARBA00023136"/>
    </source>
</evidence>
<evidence type="ECO:0000256" key="1">
    <source>
        <dbReference type="ARBA" id="ARBA00004141"/>
    </source>
</evidence>
<evidence type="ECO:0000259" key="7">
    <source>
        <dbReference type="Pfam" id="PF20684"/>
    </source>
</evidence>
<comment type="similarity">
    <text evidence="5">Belongs to the SAT4 family.</text>
</comment>
<dbReference type="EMBL" id="MU006089">
    <property type="protein sequence ID" value="KAF2843487.1"/>
    <property type="molecule type" value="Genomic_DNA"/>
</dbReference>
<gene>
    <name evidence="8" type="ORF">M501DRAFT_903774</name>
</gene>
<reference evidence="8" key="1">
    <citation type="journal article" date="2020" name="Stud. Mycol.">
        <title>101 Dothideomycetes genomes: a test case for predicting lifestyles and emergence of pathogens.</title>
        <authorList>
            <person name="Haridas S."/>
            <person name="Albert R."/>
            <person name="Binder M."/>
            <person name="Bloem J."/>
            <person name="Labutti K."/>
            <person name="Salamov A."/>
            <person name="Andreopoulos B."/>
            <person name="Baker S."/>
            <person name="Barry K."/>
            <person name="Bills G."/>
            <person name="Bluhm B."/>
            <person name="Cannon C."/>
            <person name="Castanera R."/>
            <person name="Culley D."/>
            <person name="Daum C."/>
            <person name="Ezra D."/>
            <person name="Gonzalez J."/>
            <person name="Henrissat B."/>
            <person name="Kuo A."/>
            <person name="Liang C."/>
            <person name="Lipzen A."/>
            <person name="Lutzoni F."/>
            <person name="Magnuson J."/>
            <person name="Mondo S."/>
            <person name="Nolan M."/>
            <person name="Ohm R."/>
            <person name="Pangilinan J."/>
            <person name="Park H.-J."/>
            <person name="Ramirez L."/>
            <person name="Alfaro M."/>
            <person name="Sun H."/>
            <person name="Tritt A."/>
            <person name="Yoshinaga Y."/>
            <person name="Zwiers L.-H."/>
            <person name="Turgeon B."/>
            <person name="Goodwin S."/>
            <person name="Spatafora J."/>
            <person name="Crous P."/>
            <person name="Grigoriev I."/>
        </authorList>
    </citation>
    <scope>NUCLEOTIDE SEQUENCE</scope>
    <source>
        <strain evidence="8">CBS 101060</strain>
    </source>
</reference>
<comment type="subcellular location">
    <subcellularLocation>
        <location evidence="1">Membrane</location>
        <topology evidence="1">Multi-pass membrane protein</topology>
    </subcellularLocation>
</comment>
<dbReference type="Proteomes" id="UP000799429">
    <property type="component" value="Unassembled WGS sequence"/>
</dbReference>
<accession>A0A9P4SKH2</accession>
<comment type="caution">
    <text evidence="8">The sequence shown here is derived from an EMBL/GenBank/DDBJ whole genome shotgun (WGS) entry which is preliminary data.</text>
</comment>
<dbReference type="OrthoDB" id="4682787at2759"/>
<feature type="transmembrane region" description="Helical" evidence="6">
    <location>
        <begin position="174"/>
        <end position="195"/>
    </location>
</feature>
<feature type="transmembrane region" description="Helical" evidence="6">
    <location>
        <begin position="90"/>
        <end position="114"/>
    </location>
</feature>
<dbReference type="Pfam" id="PF20684">
    <property type="entry name" value="Fung_rhodopsin"/>
    <property type="match status" value="1"/>
</dbReference>
<evidence type="ECO:0000256" key="5">
    <source>
        <dbReference type="ARBA" id="ARBA00038359"/>
    </source>
</evidence>
<evidence type="ECO:0000256" key="6">
    <source>
        <dbReference type="SAM" id="Phobius"/>
    </source>
</evidence>
<feature type="domain" description="Rhodopsin" evidence="7">
    <location>
        <begin position="33"/>
        <end position="270"/>
    </location>
</feature>
<sequence length="270" mass="30160">MAPHSNTDTQSRAHVQFTVAIVFLTLAWISVTLRLYVRIIQIKSFGWDDVTMILAVILFSVFCTALLVVHAHGGGTHVKSLSQIENVIDWIIVSEASYIMTTMFLKVSLGIFMLRIVIKRWHQWSLYIVIALSTLTSLFFFFFVIFMCGNPNTYFTKYMSYQCAPHDVQVALSYTHAAITTASDCFFALLPIAVLWNAPTMNTRSKLSVGLILSLGAAGSICSVIRFRYIEGLTNHTDFFWNAANIAIWSCIEPGTGIVAANLATLRPLI</sequence>
<evidence type="ECO:0000256" key="3">
    <source>
        <dbReference type="ARBA" id="ARBA00022989"/>
    </source>
</evidence>
<dbReference type="PANTHER" id="PTHR33048">
    <property type="entry name" value="PTH11-LIKE INTEGRAL MEMBRANE PROTEIN (AFU_ORTHOLOGUE AFUA_5G11245)"/>
    <property type="match status" value="1"/>
</dbReference>
<name>A0A9P4SKH2_9PEZI</name>
<evidence type="ECO:0000256" key="2">
    <source>
        <dbReference type="ARBA" id="ARBA00022692"/>
    </source>
</evidence>
<feature type="transmembrane region" description="Helical" evidence="6">
    <location>
        <begin position="207"/>
        <end position="227"/>
    </location>
</feature>
<protein>
    <recommendedName>
        <fullName evidence="7">Rhodopsin domain-containing protein</fullName>
    </recommendedName>
</protein>
<feature type="transmembrane region" description="Helical" evidence="6">
    <location>
        <begin position="49"/>
        <end position="70"/>
    </location>
</feature>
<feature type="transmembrane region" description="Helical" evidence="6">
    <location>
        <begin position="126"/>
        <end position="147"/>
    </location>
</feature>
<organism evidence="8 9">
    <name type="scientific">Patellaria atrata CBS 101060</name>
    <dbReference type="NCBI Taxonomy" id="1346257"/>
    <lineage>
        <taxon>Eukaryota</taxon>
        <taxon>Fungi</taxon>
        <taxon>Dikarya</taxon>
        <taxon>Ascomycota</taxon>
        <taxon>Pezizomycotina</taxon>
        <taxon>Dothideomycetes</taxon>
        <taxon>Dothideomycetes incertae sedis</taxon>
        <taxon>Patellariales</taxon>
        <taxon>Patellariaceae</taxon>
        <taxon>Patellaria</taxon>
    </lineage>
</organism>
<feature type="non-terminal residue" evidence="8">
    <location>
        <position position="270"/>
    </location>
</feature>
<dbReference type="GO" id="GO:0016020">
    <property type="term" value="C:membrane"/>
    <property type="evidence" value="ECO:0007669"/>
    <property type="project" value="UniProtKB-SubCell"/>
</dbReference>
<dbReference type="InterPro" id="IPR052337">
    <property type="entry name" value="SAT4-like"/>
</dbReference>
<evidence type="ECO:0000313" key="8">
    <source>
        <dbReference type="EMBL" id="KAF2843487.1"/>
    </source>
</evidence>
<keyword evidence="9" id="KW-1185">Reference proteome</keyword>
<dbReference type="InterPro" id="IPR049326">
    <property type="entry name" value="Rhodopsin_dom_fungi"/>
</dbReference>
<keyword evidence="2 6" id="KW-0812">Transmembrane</keyword>
<evidence type="ECO:0000313" key="9">
    <source>
        <dbReference type="Proteomes" id="UP000799429"/>
    </source>
</evidence>
<proteinExistence type="inferred from homology"/>
<keyword evidence="3 6" id="KW-1133">Transmembrane helix</keyword>
<dbReference type="PANTHER" id="PTHR33048:SF96">
    <property type="entry name" value="INTEGRAL MEMBRANE PROTEIN"/>
    <property type="match status" value="1"/>
</dbReference>